<evidence type="ECO:0008006" key="5">
    <source>
        <dbReference type="Google" id="ProtNLM"/>
    </source>
</evidence>
<feature type="region of interest" description="Disordered" evidence="1">
    <location>
        <begin position="1"/>
        <end position="54"/>
    </location>
</feature>
<feature type="transmembrane region" description="Helical" evidence="2">
    <location>
        <begin position="134"/>
        <end position="157"/>
    </location>
</feature>
<feature type="transmembrane region" description="Helical" evidence="2">
    <location>
        <begin position="71"/>
        <end position="96"/>
    </location>
</feature>
<dbReference type="Pfam" id="PF10329">
    <property type="entry name" value="DUF2417"/>
    <property type="match status" value="1"/>
</dbReference>
<dbReference type="InterPro" id="IPR019431">
    <property type="entry name" value="DUF2417"/>
</dbReference>
<protein>
    <recommendedName>
        <fullName evidence="5">Mitochondrial integral membrane protein-like protein</fullName>
    </recommendedName>
</protein>
<dbReference type="STRING" id="1745343.A0A2J6QFY0"/>
<feature type="transmembrane region" description="Helical" evidence="2">
    <location>
        <begin position="108"/>
        <end position="128"/>
    </location>
</feature>
<name>A0A2J6QFY0_9HELO</name>
<keyword evidence="4" id="KW-1185">Reference proteome</keyword>
<keyword evidence="2" id="KW-0472">Membrane</keyword>
<accession>A0A2J6QFY0</accession>
<organism evidence="3 4">
    <name type="scientific">Hyaloscypha hepaticicola</name>
    <dbReference type="NCBI Taxonomy" id="2082293"/>
    <lineage>
        <taxon>Eukaryota</taxon>
        <taxon>Fungi</taxon>
        <taxon>Dikarya</taxon>
        <taxon>Ascomycota</taxon>
        <taxon>Pezizomycotina</taxon>
        <taxon>Leotiomycetes</taxon>
        <taxon>Helotiales</taxon>
        <taxon>Hyaloscyphaceae</taxon>
        <taxon>Hyaloscypha</taxon>
    </lineage>
</organism>
<keyword evidence="2" id="KW-0812">Transmembrane</keyword>
<reference evidence="3 4" key="1">
    <citation type="submission" date="2016-05" db="EMBL/GenBank/DDBJ databases">
        <title>A degradative enzymes factory behind the ericoid mycorrhizal symbiosis.</title>
        <authorList>
            <consortium name="DOE Joint Genome Institute"/>
            <person name="Martino E."/>
            <person name="Morin E."/>
            <person name="Grelet G."/>
            <person name="Kuo A."/>
            <person name="Kohler A."/>
            <person name="Daghino S."/>
            <person name="Barry K."/>
            <person name="Choi C."/>
            <person name="Cichocki N."/>
            <person name="Clum A."/>
            <person name="Copeland A."/>
            <person name="Hainaut M."/>
            <person name="Haridas S."/>
            <person name="Labutti K."/>
            <person name="Lindquist E."/>
            <person name="Lipzen A."/>
            <person name="Khouja H.-R."/>
            <person name="Murat C."/>
            <person name="Ohm R."/>
            <person name="Olson A."/>
            <person name="Spatafora J."/>
            <person name="Veneault-Fourrey C."/>
            <person name="Henrissat B."/>
            <person name="Grigoriev I."/>
            <person name="Martin F."/>
            <person name="Perotto S."/>
        </authorList>
    </citation>
    <scope>NUCLEOTIDE SEQUENCE [LARGE SCALE GENOMIC DNA]</scope>
    <source>
        <strain evidence="3 4">UAMH 7357</strain>
    </source>
</reference>
<evidence type="ECO:0000313" key="4">
    <source>
        <dbReference type="Proteomes" id="UP000235672"/>
    </source>
</evidence>
<sequence>MVSLWGTSKKDDDDQDEGVRPQTGESSERTAAPHVSEADERTRLLPPGPREGYLSPDDPAVSPYNLWSVRWLRYFTVFFTMITFLWWVLLLVSIFVSPPGMHARGSGFFDFSYTTLTEGLLLIVLLFFSTPSKAAQVICLVIAVILLIDMILILAVPRLRVEEGWVGIASIVWAVLISIWTVFTDRIVSWGKREEEERLTGRSETRRTLREWCSVLTSTVILVIIAVVAILLSATLILRSRDASLAPPGERYYVDGDKYQIHVFCSGSTTDSEGNKVPTVLFEAGDGPFEGGMIQVAENALANGSVSRYCYSDRPGFAWSDNAPSPFSAGMAADVLSEALARAGEEGPWVLASAGIGSIYSRIFSSRHGHDVSGLLLIEPLHEDLLYRIGSPSRGFLLWAWGIISPLGLDRLPAALFKGRTREDRVYGRSAYQGGKYIKAKLQESLVANSLTKNEVSSARNIQFEDTPLVVISSGIEVRRDSEWEKKQRDLTLLTRNLVGWDIVNKAPSEVWQTYNGREMIEKRLKELVNAQVGQAESEHKTE</sequence>
<evidence type="ECO:0000313" key="3">
    <source>
        <dbReference type="EMBL" id="PMD25156.1"/>
    </source>
</evidence>
<evidence type="ECO:0000256" key="2">
    <source>
        <dbReference type="SAM" id="Phobius"/>
    </source>
</evidence>
<keyword evidence="2" id="KW-1133">Transmembrane helix</keyword>
<feature type="transmembrane region" description="Helical" evidence="2">
    <location>
        <begin position="164"/>
        <end position="183"/>
    </location>
</feature>
<dbReference type="InterPro" id="IPR029058">
    <property type="entry name" value="AB_hydrolase_fold"/>
</dbReference>
<dbReference type="AlphaFoldDB" id="A0A2J6QFY0"/>
<dbReference type="Gene3D" id="3.40.50.1820">
    <property type="entry name" value="alpha/beta hydrolase"/>
    <property type="match status" value="1"/>
</dbReference>
<dbReference type="OrthoDB" id="164921at2759"/>
<dbReference type="EMBL" id="KZ613471">
    <property type="protein sequence ID" value="PMD25156.1"/>
    <property type="molecule type" value="Genomic_DNA"/>
</dbReference>
<proteinExistence type="predicted"/>
<gene>
    <name evidence="3" type="ORF">NA56DRAFT_472920</name>
</gene>
<dbReference type="Proteomes" id="UP000235672">
    <property type="component" value="Unassembled WGS sequence"/>
</dbReference>
<dbReference type="SUPFAM" id="SSF53474">
    <property type="entry name" value="alpha/beta-Hydrolases"/>
    <property type="match status" value="1"/>
</dbReference>
<feature type="transmembrane region" description="Helical" evidence="2">
    <location>
        <begin position="215"/>
        <end position="238"/>
    </location>
</feature>
<evidence type="ECO:0000256" key="1">
    <source>
        <dbReference type="SAM" id="MobiDB-lite"/>
    </source>
</evidence>